<reference evidence="1 2" key="1">
    <citation type="submission" date="2019-02" db="EMBL/GenBank/DDBJ databases">
        <title>Deep-cultivation of Planctomycetes and their phenomic and genomic characterization uncovers novel biology.</title>
        <authorList>
            <person name="Wiegand S."/>
            <person name="Jogler M."/>
            <person name="Boedeker C."/>
            <person name="Pinto D."/>
            <person name="Vollmers J."/>
            <person name="Rivas-Marin E."/>
            <person name="Kohn T."/>
            <person name="Peeters S.H."/>
            <person name="Heuer A."/>
            <person name="Rast P."/>
            <person name="Oberbeckmann S."/>
            <person name="Bunk B."/>
            <person name="Jeske O."/>
            <person name="Meyerdierks A."/>
            <person name="Storesund J.E."/>
            <person name="Kallscheuer N."/>
            <person name="Luecker S."/>
            <person name="Lage O.M."/>
            <person name="Pohl T."/>
            <person name="Merkel B.J."/>
            <person name="Hornburger P."/>
            <person name="Mueller R.-W."/>
            <person name="Bruemmer F."/>
            <person name="Labrenz M."/>
            <person name="Spormann A.M."/>
            <person name="Op Den Camp H."/>
            <person name="Overmann J."/>
            <person name="Amann R."/>
            <person name="Jetten M.S.M."/>
            <person name="Mascher T."/>
            <person name="Medema M.H."/>
            <person name="Devos D.P."/>
            <person name="Kaster A.-K."/>
            <person name="Ovreas L."/>
            <person name="Rohde M."/>
            <person name="Galperin M.Y."/>
            <person name="Jogler C."/>
        </authorList>
    </citation>
    <scope>NUCLEOTIDE SEQUENCE [LARGE SCALE GENOMIC DNA]</scope>
    <source>
        <strain evidence="1 2">V7</strain>
    </source>
</reference>
<dbReference type="AlphaFoldDB" id="A0A5C6FHG8"/>
<dbReference type="EMBL" id="SJPZ01000005">
    <property type="protein sequence ID" value="TWU59619.1"/>
    <property type="molecule type" value="Genomic_DNA"/>
</dbReference>
<evidence type="ECO:0008006" key="3">
    <source>
        <dbReference type="Google" id="ProtNLM"/>
    </source>
</evidence>
<dbReference type="Pfam" id="PF21983">
    <property type="entry name" value="NikA-like"/>
    <property type="match status" value="1"/>
</dbReference>
<organism evidence="1 2">
    <name type="scientific">Crateriforma conspicua</name>
    <dbReference type="NCBI Taxonomy" id="2527996"/>
    <lineage>
        <taxon>Bacteria</taxon>
        <taxon>Pseudomonadati</taxon>
        <taxon>Planctomycetota</taxon>
        <taxon>Planctomycetia</taxon>
        <taxon>Planctomycetales</taxon>
        <taxon>Planctomycetaceae</taxon>
        <taxon>Crateriforma</taxon>
    </lineage>
</organism>
<protein>
    <recommendedName>
        <fullName evidence="3">Bacterial mobilisation domain-containing protein</fullName>
    </recommendedName>
</protein>
<proteinExistence type="predicted"/>
<evidence type="ECO:0000313" key="2">
    <source>
        <dbReference type="Proteomes" id="UP000316476"/>
    </source>
</evidence>
<sequence length="133" mass="15650">MKVENQEAKPLRLARQPCPEHEIRNRPLRAFLNEIEETKLNSDAEARRMNRHDYLRKLIMEQVTTVVYRGHQADPQLLNDLNGLANNLNQIAMYHHIDSPRRQRIDAILEQIEEVILQLLFGPVVEEEREGVH</sequence>
<evidence type="ECO:0000313" key="1">
    <source>
        <dbReference type="EMBL" id="TWU59619.1"/>
    </source>
</evidence>
<comment type="caution">
    <text evidence="1">The sequence shown here is derived from an EMBL/GenBank/DDBJ whole genome shotgun (WGS) entry which is preliminary data.</text>
</comment>
<name>A0A5C6FHG8_9PLAN</name>
<dbReference type="InterPro" id="IPR053842">
    <property type="entry name" value="NikA-like"/>
</dbReference>
<gene>
    <name evidence="1" type="ORF">V7x_55290</name>
</gene>
<dbReference type="Proteomes" id="UP000316476">
    <property type="component" value="Unassembled WGS sequence"/>
</dbReference>
<accession>A0A5C6FHG8</accession>
<dbReference type="RefSeq" id="WP_146416539.1">
    <property type="nucleotide sequence ID" value="NZ_SJPZ01000005.1"/>
</dbReference>